<dbReference type="EMBL" id="KF594193">
    <property type="protein sequence ID" value="AIE38749.1"/>
    <property type="molecule type" value="Genomic_DNA"/>
</dbReference>
<evidence type="ECO:0000313" key="10">
    <source>
        <dbReference type="EMBL" id="AIE38749.1"/>
    </source>
</evidence>
<sequence>MSVEQMRAKLRTAYGGSAAWVAKVDRMSDGQVIAVYKSLNERKYFAS</sequence>
<dbReference type="EMBL" id="KF594190">
    <property type="protein sequence ID" value="AIE38620.1"/>
    <property type="molecule type" value="Genomic_DNA"/>
</dbReference>
<dbReference type="EMBL" id="KF594187">
    <property type="protein sequence ID" value="AIE38491.1"/>
    <property type="molecule type" value="Genomic_DNA"/>
</dbReference>
<dbReference type="EMBL" id="KF594188">
    <property type="protein sequence ID" value="AIE38534.1"/>
    <property type="molecule type" value="Genomic_DNA"/>
</dbReference>
<evidence type="ECO:0000313" key="4">
    <source>
        <dbReference type="EMBL" id="AIE38491.1"/>
    </source>
</evidence>
<accession>A0A075EGV5</accession>
<dbReference type="EMBL" id="KF594184">
    <property type="protein sequence ID" value="AIE38362.1"/>
    <property type="molecule type" value="Genomic_DNA"/>
</dbReference>
<evidence type="ECO:0000313" key="9">
    <source>
        <dbReference type="EMBL" id="AIE38706.1"/>
    </source>
</evidence>
<evidence type="ECO:0000313" key="7">
    <source>
        <dbReference type="EMBL" id="AIE38620.1"/>
    </source>
</evidence>
<proteinExistence type="predicted"/>
<organism evidence="5">
    <name type="scientific">Siphovirus contig89</name>
    <dbReference type="NCBI Taxonomy" id="1518022"/>
    <lineage>
        <taxon>Viruses</taxon>
        <taxon>Duplodnaviria</taxon>
        <taxon>Heunggongvirae</taxon>
        <taxon>Uroviricota</taxon>
        <taxon>Caudoviricetes</taxon>
    </lineage>
</organism>
<evidence type="ECO:0000313" key="1">
    <source>
        <dbReference type="EMBL" id="AIE38362.1"/>
    </source>
</evidence>
<evidence type="ECO:0000313" key="2">
    <source>
        <dbReference type="EMBL" id="AIE38405.1"/>
    </source>
</evidence>
<dbReference type="EMBL" id="KF594191">
    <property type="protein sequence ID" value="AIE38663.1"/>
    <property type="molecule type" value="Genomic_DNA"/>
</dbReference>
<protein>
    <submittedName>
        <fullName evidence="5">Gp068</fullName>
    </submittedName>
</protein>
<dbReference type="EMBL" id="KF594194">
    <property type="protein sequence ID" value="AIE38792.1"/>
    <property type="molecule type" value="Genomic_DNA"/>
</dbReference>
<dbReference type="EMBL" id="KF594185">
    <property type="protein sequence ID" value="AIE38405.1"/>
    <property type="molecule type" value="Genomic_DNA"/>
</dbReference>
<evidence type="ECO:0000313" key="3">
    <source>
        <dbReference type="EMBL" id="AIE38448.1"/>
    </source>
</evidence>
<evidence type="ECO:0000313" key="6">
    <source>
        <dbReference type="EMBL" id="AIE38577.1"/>
    </source>
</evidence>
<dbReference type="EMBL" id="KF594186">
    <property type="protein sequence ID" value="AIE38448.1"/>
    <property type="molecule type" value="Genomic_DNA"/>
</dbReference>
<evidence type="ECO:0000313" key="5">
    <source>
        <dbReference type="EMBL" id="AIE38534.1"/>
    </source>
</evidence>
<evidence type="ECO:0000313" key="8">
    <source>
        <dbReference type="EMBL" id="AIE38663.1"/>
    </source>
</evidence>
<reference evidence="5" key="1">
    <citation type="journal article" date="2014" name="ISME J.">
        <title>Human oral viruses are personal, persistent and gender-consistent.</title>
        <authorList>
            <person name="Abeles S.R."/>
            <person name="Robles-Sikisaka R."/>
            <person name="Ly M."/>
            <person name="Lum A.G."/>
            <person name="Salzman J."/>
            <person name="Boehm T.K."/>
            <person name="Pride D.T."/>
        </authorList>
    </citation>
    <scope>NUCLEOTIDE SEQUENCE</scope>
    <source>
        <strain evidence="8">Day14AM</strain>
        <strain evidence="1">Day1AM</strain>
        <strain evidence="2">Day1Noon</strain>
        <strain evidence="3">Day1PM</strain>
        <strain evidence="4">Day2AM</strain>
        <strain evidence="9">Day30AM</strain>
        <strain evidence="10">Day30Noon</strain>
        <strain evidence="5">Day4AM</strain>
        <strain evidence="11">Day60AM</strain>
        <strain evidence="6">Day7AM</strain>
        <strain evidence="7">Day7Noon</strain>
    </source>
</reference>
<dbReference type="EMBL" id="KF594192">
    <property type="protein sequence ID" value="AIE38706.1"/>
    <property type="molecule type" value="Genomic_DNA"/>
</dbReference>
<dbReference type="EMBL" id="KF594189">
    <property type="protein sequence ID" value="AIE38577.1"/>
    <property type="molecule type" value="Genomic_DNA"/>
</dbReference>
<name>A0A075EGV5_9CAUD</name>
<evidence type="ECO:0000313" key="11">
    <source>
        <dbReference type="EMBL" id="AIE38792.1"/>
    </source>
</evidence>